<evidence type="ECO:0000256" key="13">
    <source>
        <dbReference type="ARBA" id="ARBA00023136"/>
    </source>
</evidence>
<keyword evidence="12 17" id="KW-1133">Transmembrane helix</keyword>
<dbReference type="InterPro" id="IPR013320">
    <property type="entry name" value="ConA-like_dom_sf"/>
</dbReference>
<evidence type="ECO:0000259" key="18">
    <source>
        <dbReference type="Pfam" id="PF00251"/>
    </source>
</evidence>
<dbReference type="Pfam" id="PF08244">
    <property type="entry name" value="Glyco_hydro_32C"/>
    <property type="match status" value="1"/>
</dbReference>
<dbReference type="Pfam" id="PF00251">
    <property type="entry name" value="Glyco_hydro_32N"/>
    <property type="match status" value="1"/>
</dbReference>
<dbReference type="GO" id="GO:0005975">
    <property type="term" value="P:carbohydrate metabolic process"/>
    <property type="evidence" value="ECO:0007669"/>
    <property type="project" value="InterPro"/>
</dbReference>
<dbReference type="SUPFAM" id="SSF49899">
    <property type="entry name" value="Concanavalin A-like lectins/glucanases"/>
    <property type="match status" value="1"/>
</dbReference>
<dbReference type="Gene3D" id="2.115.10.20">
    <property type="entry name" value="Glycosyl hydrolase domain, family 43"/>
    <property type="match status" value="1"/>
</dbReference>
<feature type="transmembrane region" description="Helical" evidence="17">
    <location>
        <begin position="25"/>
        <end position="45"/>
    </location>
</feature>
<keyword evidence="14" id="KW-0325">Glycoprotein</keyword>
<dbReference type="GO" id="GO:0016020">
    <property type="term" value="C:membrane"/>
    <property type="evidence" value="ECO:0007669"/>
    <property type="project" value="UniProtKB-SubCell"/>
</dbReference>
<feature type="domain" description="Glycosyl hydrolase family 32 N-terminal" evidence="18">
    <location>
        <begin position="173"/>
        <end position="487"/>
    </location>
</feature>
<sequence>MAMTVEGSLDLHLCSQQACALYNNWWPMLAALMYVLVPMPCLFFGGGSTQFLTSRDGGGWFNAAKFLTGASAMGSIAIPAILRHAGLIETGAMFIEFTSFFILVCTVMCFHRATLDEDWKTPEEVKREDLEKKNLAQIDSSRNGVEATQRVFLYPQSPKVSSIVSKGYRTGYHFQPPKNWINGPMYYNGIYHEFYQYNPNGSVWGNIVWGHSVSTDLIDWIRLEPAIEGNTPSDVNGCWTGSATILTGDQPVIIYTGADTEKRQVQNIVLPKNRSDPYLREWTKPKNNPLIEPVGPGLNSNQFRDPTTGWIGPDGLWRIAVGAELNGYSAALLYKSKDFMQWTRVDHPLYSSNASIMWECPDFFAVLPGKNNGLDLSAAIPNGAKHVLKMSLDSCDKYMIGVYDLKHDMFVPDTVLDDRRLWLRIDYGNYYASKSFFDSKKGRRIIWGWTNETDSTSDDVAKGWAGIHAIPRTIWLDGDGKRLLQWPIEEVESLRRNEVSHQGLELKKDVEIDFELTSIDAADPFDPSWLLDTEKHCREADASVHGGLGPFGLIVLASDNMDEHTTVHFRVYKSEQKYMVLLCSDLRRSSLRPGLYTPAYGGFFEYDLEKEKKISLRTLIDRSAVESFGGGGRACIMARVYPAAVVDGTTHMYAINNGSSTVKVSQLKAWSMTRAQKGDGNQIIVKNWFAIERFIAA</sequence>
<evidence type="ECO:0000256" key="9">
    <source>
        <dbReference type="ARBA" id="ARBA00022692"/>
    </source>
</evidence>
<dbReference type="Gene3D" id="2.60.120.560">
    <property type="entry name" value="Exo-inulinase, domain 1"/>
    <property type="match status" value="1"/>
</dbReference>
<dbReference type="EC" id="3.2.1.26" evidence="6"/>
<comment type="similarity">
    <text evidence="4">Belongs to the OB-RGRP/VPS55 family.</text>
</comment>
<dbReference type="InterPro" id="IPR001362">
    <property type="entry name" value="Glyco_hydro_32"/>
</dbReference>
<evidence type="ECO:0000256" key="12">
    <source>
        <dbReference type="ARBA" id="ARBA00022989"/>
    </source>
</evidence>
<evidence type="ECO:0000313" key="20">
    <source>
        <dbReference type="EnsemblPlants" id="OMERI01G41910.1"/>
    </source>
</evidence>
<organism evidence="20">
    <name type="scientific">Oryza meridionalis</name>
    <dbReference type="NCBI Taxonomy" id="40149"/>
    <lineage>
        <taxon>Eukaryota</taxon>
        <taxon>Viridiplantae</taxon>
        <taxon>Streptophyta</taxon>
        <taxon>Embryophyta</taxon>
        <taxon>Tracheophyta</taxon>
        <taxon>Spermatophyta</taxon>
        <taxon>Magnoliopsida</taxon>
        <taxon>Liliopsida</taxon>
        <taxon>Poales</taxon>
        <taxon>Poaceae</taxon>
        <taxon>BOP clade</taxon>
        <taxon>Oryzoideae</taxon>
        <taxon>Oryzeae</taxon>
        <taxon>Oryzinae</taxon>
        <taxon>Oryza</taxon>
    </lineage>
</organism>
<dbReference type="PANTHER" id="PTHR31953">
    <property type="entry name" value="BETA-FRUCTOFURANOSIDASE, INSOLUBLE ISOENZYME CWINV1-RELATED"/>
    <property type="match status" value="1"/>
</dbReference>
<keyword evidence="15 16" id="KW-0326">Glycosidase</keyword>
<dbReference type="InterPro" id="IPR050551">
    <property type="entry name" value="Fructan_Metab_Enzymes"/>
</dbReference>
<comment type="similarity">
    <text evidence="5 16">Belongs to the glycosyl hydrolase 32 family.</text>
</comment>
<dbReference type="FunFam" id="2.60.120.560:FF:000002">
    <property type="entry name" value="Beta-fructofuranosidase, insoluble isoenzyme CWINV1"/>
    <property type="match status" value="1"/>
</dbReference>
<evidence type="ECO:0000313" key="21">
    <source>
        <dbReference type="Proteomes" id="UP000008021"/>
    </source>
</evidence>
<reference evidence="20" key="2">
    <citation type="submission" date="2018-05" db="EMBL/GenBank/DDBJ databases">
        <title>OmerRS3 (Oryza meridionalis Reference Sequence Version 3).</title>
        <authorList>
            <person name="Zhang J."/>
            <person name="Kudrna D."/>
            <person name="Lee S."/>
            <person name="Talag J."/>
            <person name="Welchert J."/>
            <person name="Wing R.A."/>
        </authorList>
    </citation>
    <scope>NUCLEOTIDE SEQUENCE [LARGE SCALE GENOMIC DNA]</scope>
    <source>
        <strain evidence="20">cv. OR44</strain>
    </source>
</reference>
<dbReference type="Pfam" id="PF04133">
    <property type="entry name" value="Vps55"/>
    <property type="match status" value="1"/>
</dbReference>
<dbReference type="AlphaFoldDB" id="A0A0E0CDE0"/>
<name>A0A0E0CDE0_9ORYZ</name>
<keyword evidence="21" id="KW-1185">Reference proteome</keyword>
<evidence type="ECO:0000256" key="17">
    <source>
        <dbReference type="SAM" id="Phobius"/>
    </source>
</evidence>
<dbReference type="InterPro" id="IPR007262">
    <property type="entry name" value="Vps55/LEPROT"/>
</dbReference>
<dbReference type="eggNOG" id="KOG0228">
    <property type="taxonomic scope" value="Eukaryota"/>
</dbReference>
<dbReference type="SUPFAM" id="SSF75005">
    <property type="entry name" value="Arabinanase/levansucrase/invertase"/>
    <property type="match status" value="1"/>
</dbReference>
<dbReference type="CDD" id="cd18624">
    <property type="entry name" value="GH32_Fruct1-like"/>
    <property type="match status" value="1"/>
</dbReference>
<keyword evidence="9 17" id="KW-0812">Transmembrane</keyword>
<evidence type="ECO:0000256" key="2">
    <source>
        <dbReference type="ARBA" id="ARBA00004141"/>
    </source>
</evidence>
<evidence type="ECO:0000256" key="5">
    <source>
        <dbReference type="ARBA" id="ARBA00009902"/>
    </source>
</evidence>
<evidence type="ECO:0000259" key="19">
    <source>
        <dbReference type="Pfam" id="PF08244"/>
    </source>
</evidence>
<evidence type="ECO:0000256" key="11">
    <source>
        <dbReference type="ARBA" id="ARBA00022801"/>
    </source>
</evidence>
<accession>A0A0E0CDE0</accession>
<evidence type="ECO:0000256" key="3">
    <source>
        <dbReference type="ARBA" id="ARBA00004191"/>
    </source>
</evidence>
<evidence type="ECO:0000256" key="1">
    <source>
        <dbReference type="ARBA" id="ARBA00000094"/>
    </source>
</evidence>
<feature type="domain" description="Glycosyl hydrolase family 32 C-terminal" evidence="19">
    <location>
        <begin position="490"/>
        <end position="671"/>
    </location>
</feature>
<dbReference type="HOGENOM" id="CLU_001528_6_0_1"/>
<feature type="transmembrane region" description="Helical" evidence="17">
    <location>
        <begin position="66"/>
        <end position="85"/>
    </location>
</feature>
<comment type="catalytic activity">
    <reaction evidence="1">
        <text>Hydrolysis of terminal non-reducing beta-D-fructofuranoside residues in beta-D-fructofuranosides.</text>
        <dbReference type="EC" id="3.2.1.26"/>
    </reaction>
</comment>
<dbReference type="Gramene" id="OMERI01G41910.1">
    <property type="protein sequence ID" value="OMERI01G41910.1"/>
    <property type="gene ID" value="OMERI01G41910"/>
</dbReference>
<keyword evidence="8" id="KW-0964">Secreted</keyword>
<evidence type="ECO:0000256" key="7">
    <source>
        <dbReference type="ARBA" id="ARBA00022512"/>
    </source>
</evidence>
<dbReference type="GO" id="GO:0004564">
    <property type="term" value="F:beta-fructofuranosidase activity"/>
    <property type="evidence" value="ECO:0007669"/>
    <property type="project" value="UniProtKB-EC"/>
</dbReference>
<keyword evidence="7" id="KW-0134">Cell wall</keyword>
<dbReference type="FunFam" id="2.115.10.20:FF:000001">
    <property type="entry name" value="Beta-fructofuranosidase, insoluble isoenzyme CWINV1"/>
    <property type="match status" value="1"/>
</dbReference>
<dbReference type="SMART" id="SM00640">
    <property type="entry name" value="Glyco_32"/>
    <property type="match status" value="1"/>
</dbReference>
<keyword evidence="11 16" id="KW-0378">Hydrolase</keyword>
<evidence type="ECO:0000256" key="15">
    <source>
        <dbReference type="ARBA" id="ARBA00023295"/>
    </source>
</evidence>
<evidence type="ECO:0000256" key="8">
    <source>
        <dbReference type="ARBA" id="ARBA00022525"/>
    </source>
</evidence>
<dbReference type="STRING" id="40149.A0A0E0CDE0"/>
<dbReference type="InterPro" id="IPR013189">
    <property type="entry name" value="Glyco_hydro_32_C"/>
</dbReference>
<dbReference type="InterPro" id="IPR013148">
    <property type="entry name" value="Glyco_hydro_32_N"/>
</dbReference>
<evidence type="ECO:0000256" key="10">
    <source>
        <dbReference type="ARBA" id="ARBA00022729"/>
    </source>
</evidence>
<keyword evidence="13 17" id="KW-0472">Membrane</keyword>
<reference evidence="20" key="1">
    <citation type="submission" date="2015-04" db="UniProtKB">
        <authorList>
            <consortium name="EnsemblPlants"/>
        </authorList>
    </citation>
    <scope>IDENTIFICATION</scope>
</reference>
<dbReference type="EnsemblPlants" id="OMERI01G41910.1">
    <property type="protein sequence ID" value="OMERI01G41910.1"/>
    <property type="gene ID" value="OMERI01G41910"/>
</dbReference>
<evidence type="ECO:0000256" key="4">
    <source>
        <dbReference type="ARBA" id="ARBA00005645"/>
    </source>
</evidence>
<dbReference type="InterPro" id="IPR023296">
    <property type="entry name" value="Glyco_hydro_beta-prop_sf"/>
</dbReference>
<proteinExistence type="inferred from homology"/>
<evidence type="ECO:0000256" key="14">
    <source>
        <dbReference type="ARBA" id="ARBA00023180"/>
    </source>
</evidence>
<evidence type="ECO:0000256" key="16">
    <source>
        <dbReference type="RuleBase" id="RU362110"/>
    </source>
</evidence>
<dbReference type="Proteomes" id="UP000008021">
    <property type="component" value="Chromosome 1"/>
</dbReference>
<keyword evidence="10" id="KW-0732">Signal</keyword>
<protein>
    <recommendedName>
        <fullName evidence="6">beta-fructofuranosidase</fullName>
        <ecNumber evidence="6">3.2.1.26</ecNumber>
    </recommendedName>
</protein>
<evidence type="ECO:0000256" key="6">
    <source>
        <dbReference type="ARBA" id="ARBA00012758"/>
    </source>
</evidence>
<comment type="subcellular location">
    <subcellularLocation>
        <location evidence="2">Membrane</location>
        <topology evidence="2">Multi-pass membrane protein</topology>
    </subcellularLocation>
    <subcellularLocation>
        <location evidence="3">Secreted</location>
        <location evidence="3">Cell wall</location>
    </subcellularLocation>
</comment>